<dbReference type="GO" id="GO:0080120">
    <property type="term" value="P:CAAX-box protein maturation"/>
    <property type="evidence" value="ECO:0007669"/>
    <property type="project" value="UniProtKB-ARBA"/>
</dbReference>
<dbReference type="PANTHER" id="PTHR36435">
    <property type="entry name" value="SLR1288 PROTEIN"/>
    <property type="match status" value="1"/>
</dbReference>
<dbReference type="AlphaFoldDB" id="A1ZDU3"/>
<keyword evidence="3" id="KW-0645">Protease</keyword>
<keyword evidence="1" id="KW-0812">Transmembrane</keyword>
<dbReference type="Proteomes" id="UP000004095">
    <property type="component" value="Unassembled WGS sequence"/>
</dbReference>
<organism evidence="3 4">
    <name type="scientific">Microscilla marina ATCC 23134</name>
    <dbReference type="NCBI Taxonomy" id="313606"/>
    <lineage>
        <taxon>Bacteria</taxon>
        <taxon>Pseudomonadati</taxon>
        <taxon>Bacteroidota</taxon>
        <taxon>Cytophagia</taxon>
        <taxon>Cytophagales</taxon>
        <taxon>Microscillaceae</taxon>
        <taxon>Microscilla</taxon>
    </lineage>
</organism>
<name>A1ZDU3_MICM2</name>
<accession>A1ZDU3</accession>
<feature type="transmembrane region" description="Helical" evidence="1">
    <location>
        <begin position="73"/>
        <end position="93"/>
    </location>
</feature>
<dbReference type="eggNOG" id="COG1266">
    <property type="taxonomic scope" value="Bacteria"/>
</dbReference>
<feature type="domain" description="CAAX prenyl protease 2/Lysostaphin resistance protein A-like" evidence="2">
    <location>
        <begin position="133"/>
        <end position="220"/>
    </location>
</feature>
<dbReference type="GO" id="GO:0004175">
    <property type="term" value="F:endopeptidase activity"/>
    <property type="evidence" value="ECO:0007669"/>
    <property type="project" value="UniProtKB-ARBA"/>
</dbReference>
<dbReference type="GO" id="GO:0006508">
    <property type="term" value="P:proteolysis"/>
    <property type="evidence" value="ECO:0007669"/>
    <property type="project" value="UniProtKB-KW"/>
</dbReference>
<keyword evidence="1" id="KW-1133">Transmembrane helix</keyword>
<proteinExistence type="predicted"/>
<gene>
    <name evidence="3" type="ORF">M23134_04084</name>
</gene>
<evidence type="ECO:0000256" key="1">
    <source>
        <dbReference type="SAM" id="Phobius"/>
    </source>
</evidence>
<reference evidence="3 4" key="1">
    <citation type="submission" date="2007-01" db="EMBL/GenBank/DDBJ databases">
        <authorList>
            <person name="Haygood M."/>
            <person name="Podell S."/>
            <person name="Anderson C."/>
            <person name="Hopkinson B."/>
            <person name="Roe K."/>
            <person name="Barbeau K."/>
            <person name="Gaasterland T."/>
            <person name="Ferriera S."/>
            <person name="Johnson J."/>
            <person name="Kravitz S."/>
            <person name="Beeson K."/>
            <person name="Sutton G."/>
            <person name="Rogers Y.-H."/>
            <person name="Friedman R."/>
            <person name="Frazier M."/>
            <person name="Venter J.C."/>
        </authorList>
    </citation>
    <scope>NUCLEOTIDE SEQUENCE [LARGE SCALE GENOMIC DNA]</scope>
    <source>
        <strain evidence="3 4">ATCC 23134</strain>
    </source>
</reference>
<feature type="transmembrane region" description="Helical" evidence="1">
    <location>
        <begin position="168"/>
        <end position="187"/>
    </location>
</feature>
<comment type="caution">
    <text evidence="3">The sequence shown here is derived from an EMBL/GenBank/DDBJ whole genome shotgun (WGS) entry which is preliminary data.</text>
</comment>
<feature type="transmembrane region" description="Helical" evidence="1">
    <location>
        <begin position="133"/>
        <end position="156"/>
    </location>
</feature>
<dbReference type="InterPro" id="IPR052710">
    <property type="entry name" value="CAAX_protease"/>
</dbReference>
<dbReference type="PANTHER" id="PTHR36435:SF1">
    <property type="entry name" value="CAAX AMINO TERMINAL PROTEASE FAMILY PROTEIN"/>
    <property type="match status" value="1"/>
</dbReference>
<keyword evidence="3" id="KW-0378">Hydrolase</keyword>
<dbReference type="InterPro" id="IPR003675">
    <property type="entry name" value="Rce1/LyrA-like_dom"/>
</dbReference>
<evidence type="ECO:0000313" key="3">
    <source>
        <dbReference type="EMBL" id="EAY31251.1"/>
    </source>
</evidence>
<feature type="transmembrane region" description="Helical" evidence="1">
    <location>
        <begin position="207"/>
        <end position="228"/>
    </location>
</feature>
<dbReference type="EMBL" id="AAWS01000003">
    <property type="protein sequence ID" value="EAY31251.1"/>
    <property type="molecule type" value="Genomic_DNA"/>
</dbReference>
<keyword evidence="1" id="KW-0472">Membrane</keyword>
<keyword evidence="4" id="KW-1185">Reference proteome</keyword>
<dbReference type="Pfam" id="PF02517">
    <property type="entry name" value="Rce1-like"/>
    <property type="match status" value="1"/>
</dbReference>
<sequence>MAILPFYDNLTFAGMTNFISNPPNNTEGRMLILALQGVTALVGFILVPWVYLRWFEHKSIASLNERKTSMLPLILAVIIVLVVMPFMSSVIHWNANLELPAFLSEFEQAAKAKEEQLAKLTAFLTNIGSLPELLIATFIIALLPGIGEELIFRGLIQKKFSYLMSPHLAIWLSAFLFSALHLQFYGLVPRMLLGVLFGYIYYWSGNLWLPVLAHFLNNAFTLLMIYLYKQKVVSFDIQTTNYSTFWVVLSLIGSAALLWLLYTQTLKVPSTQNQEDIHYAGENN</sequence>
<feature type="transmembrane region" description="Helical" evidence="1">
    <location>
        <begin position="30"/>
        <end position="52"/>
    </location>
</feature>
<feature type="transmembrane region" description="Helical" evidence="1">
    <location>
        <begin position="240"/>
        <end position="262"/>
    </location>
</feature>
<evidence type="ECO:0000313" key="4">
    <source>
        <dbReference type="Proteomes" id="UP000004095"/>
    </source>
</evidence>
<evidence type="ECO:0000259" key="2">
    <source>
        <dbReference type="Pfam" id="PF02517"/>
    </source>
</evidence>
<protein>
    <submittedName>
        <fullName evidence="3">Caax amino terminal protease family</fullName>
    </submittedName>
</protein>